<name>A0A1I6IK88_9EURY</name>
<evidence type="ECO:0000259" key="2">
    <source>
        <dbReference type="Pfam" id="PF01408"/>
    </source>
</evidence>
<dbReference type="Gene3D" id="3.30.360.10">
    <property type="entry name" value="Dihydrodipicolinate Reductase, domain 2"/>
    <property type="match status" value="1"/>
</dbReference>
<proteinExistence type="predicted"/>
<sequence length="332" mass="35801">MQRIGLVGSGFMAETHANCYQEIPGAEVVAVASLEDDKEAFAAAHTPDADTYDDAEQMMDEADLTAVDICSPTPTHRPFIEAAVDRGLSAFCEKPLARTAADADAIVDAVADADVTFMTGHVLRYFPEYVEAKRRIDAGEIGAPGTMTTERLSSPPRYGTNSWFGDKEQSGGVLLDMAIHDFDYLRWVVGEVDRVFARTAEWDDGHLHQHSSVVLRFEDGTVGHVEASWAYPEGSPFVTSYEFAGDEGLLEFDARDENAVRVSGGAEGANAPASPLAVSPYTKELEHFVECAETGREPEITPDDARQAVKIALAAIESSERGEPVAPAEVGT</sequence>
<keyword evidence="5" id="KW-1185">Reference proteome</keyword>
<dbReference type="PANTHER" id="PTHR42840">
    <property type="entry name" value="NAD(P)-BINDING ROSSMANN-FOLD SUPERFAMILY PROTEIN-RELATED"/>
    <property type="match status" value="1"/>
</dbReference>
<dbReference type="OrthoDB" id="25239at2157"/>
<dbReference type="AlphaFoldDB" id="A0A1I6IK88"/>
<dbReference type="Pfam" id="PF01408">
    <property type="entry name" value="GFO_IDH_MocA"/>
    <property type="match status" value="1"/>
</dbReference>
<evidence type="ECO:0000259" key="3">
    <source>
        <dbReference type="Pfam" id="PF22725"/>
    </source>
</evidence>
<accession>A0A1I6IK88</accession>
<dbReference type="EMBL" id="FOYT01000003">
    <property type="protein sequence ID" value="SFR67091.1"/>
    <property type="molecule type" value="Genomic_DNA"/>
</dbReference>
<organism evidence="4 5">
    <name type="scientific">Halogeometricum rufum</name>
    <dbReference type="NCBI Taxonomy" id="553469"/>
    <lineage>
        <taxon>Archaea</taxon>
        <taxon>Methanobacteriati</taxon>
        <taxon>Methanobacteriota</taxon>
        <taxon>Stenosarchaea group</taxon>
        <taxon>Halobacteria</taxon>
        <taxon>Halobacteriales</taxon>
        <taxon>Haloferacaceae</taxon>
        <taxon>Halogeometricum</taxon>
    </lineage>
</organism>
<evidence type="ECO:0000313" key="4">
    <source>
        <dbReference type="EMBL" id="SFR67091.1"/>
    </source>
</evidence>
<dbReference type="Gene3D" id="3.40.50.720">
    <property type="entry name" value="NAD(P)-binding Rossmann-like Domain"/>
    <property type="match status" value="1"/>
</dbReference>
<protein>
    <submittedName>
        <fullName evidence="4">Predicted dehydrogenase</fullName>
    </submittedName>
</protein>
<dbReference type="STRING" id="553469.SAMN04487947_3386"/>
<dbReference type="Proteomes" id="UP000198531">
    <property type="component" value="Unassembled WGS sequence"/>
</dbReference>
<evidence type="ECO:0000256" key="1">
    <source>
        <dbReference type="ARBA" id="ARBA00023002"/>
    </source>
</evidence>
<dbReference type="InterPro" id="IPR000683">
    <property type="entry name" value="Gfo/Idh/MocA-like_OxRdtase_N"/>
</dbReference>
<reference evidence="5" key="1">
    <citation type="submission" date="2016-10" db="EMBL/GenBank/DDBJ databases">
        <authorList>
            <person name="Varghese N."/>
            <person name="Submissions S."/>
        </authorList>
    </citation>
    <scope>NUCLEOTIDE SEQUENCE [LARGE SCALE GENOMIC DNA]</scope>
    <source>
        <strain evidence="5">CGMCC 1.7736</strain>
    </source>
</reference>
<evidence type="ECO:0000313" key="5">
    <source>
        <dbReference type="Proteomes" id="UP000198531"/>
    </source>
</evidence>
<dbReference type="SUPFAM" id="SSF51735">
    <property type="entry name" value="NAD(P)-binding Rossmann-fold domains"/>
    <property type="match status" value="1"/>
</dbReference>
<dbReference type="GO" id="GO:0016491">
    <property type="term" value="F:oxidoreductase activity"/>
    <property type="evidence" value="ECO:0007669"/>
    <property type="project" value="UniProtKB-KW"/>
</dbReference>
<dbReference type="Pfam" id="PF22725">
    <property type="entry name" value="GFO_IDH_MocA_C3"/>
    <property type="match status" value="1"/>
</dbReference>
<dbReference type="SUPFAM" id="SSF55347">
    <property type="entry name" value="Glyceraldehyde-3-phosphate dehydrogenase-like, C-terminal domain"/>
    <property type="match status" value="1"/>
</dbReference>
<gene>
    <name evidence="4" type="ORF">SAMN04487947_3386</name>
</gene>
<keyword evidence="1" id="KW-0560">Oxidoreductase</keyword>
<feature type="domain" description="Gfo/Idh/MocA-like oxidoreductase N-terminal" evidence="2">
    <location>
        <begin position="3"/>
        <end position="121"/>
    </location>
</feature>
<dbReference type="RefSeq" id="WP_089809782.1">
    <property type="nucleotide sequence ID" value="NZ_FOYT01000003.1"/>
</dbReference>
<feature type="domain" description="GFO/IDH/MocA-like oxidoreductase" evidence="3">
    <location>
        <begin position="129"/>
        <end position="250"/>
    </location>
</feature>
<dbReference type="GO" id="GO:0000166">
    <property type="term" value="F:nucleotide binding"/>
    <property type="evidence" value="ECO:0007669"/>
    <property type="project" value="InterPro"/>
</dbReference>
<dbReference type="PANTHER" id="PTHR42840:SF3">
    <property type="entry name" value="BINDING ROSSMANN FOLD OXIDOREDUCTASE, PUTATIVE (AFU_ORTHOLOGUE AFUA_2G10240)-RELATED"/>
    <property type="match status" value="1"/>
</dbReference>
<dbReference type="InterPro" id="IPR036291">
    <property type="entry name" value="NAD(P)-bd_dom_sf"/>
</dbReference>
<dbReference type="InterPro" id="IPR055170">
    <property type="entry name" value="GFO_IDH_MocA-like_dom"/>
</dbReference>